<dbReference type="InterPro" id="IPR017438">
    <property type="entry name" value="ATP-NAD_kinase_N"/>
</dbReference>
<dbReference type="GO" id="GO:0001727">
    <property type="term" value="F:lipid kinase activity"/>
    <property type="evidence" value="ECO:0007669"/>
    <property type="project" value="TreeGrafter"/>
</dbReference>
<dbReference type="GeneID" id="35597769"/>
<reference evidence="3 4" key="1">
    <citation type="submission" date="2016-03" db="EMBL/GenBank/DDBJ databases">
        <authorList>
            <person name="Ploux O."/>
        </authorList>
    </citation>
    <scope>NUCLEOTIDE SEQUENCE [LARGE SCALE GENOMIC DNA]</scope>
    <source>
        <strain evidence="3 4">URUG2</strain>
    </source>
</reference>
<gene>
    <name evidence="3" type="ORF">RCC_02554</name>
</gene>
<dbReference type="Pfam" id="PF00781">
    <property type="entry name" value="DAGK_cat"/>
    <property type="match status" value="1"/>
</dbReference>
<dbReference type="Gene3D" id="2.60.200.40">
    <property type="match status" value="1"/>
</dbReference>
<dbReference type="Pfam" id="PF24321">
    <property type="entry name" value="DUF7493"/>
    <property type="match status" value="1"/>
</dbReference>
<name>A0A2D3V5G0_9PEZI</name>
<keyword evidence="3" id="KW-0808">Transferase</keyword>
<dbReference type="OrthoDB" id="3853857at2759"/>
<feature type="domain" description="DAGKc" evidence="2">
    <location>
        <begin position="150"/>
        <end position="290"/>
    </location>
</feature>
<evidence type="ECO:0000256" key="1">
    <source>
        <dbReference type="SAM" id="MobiDB-lite"/>
    </source>
</evidence>
<dbReference type="SMART" id="SM00046">
    <property type="entry name" value="DAGKc"/>
    <property type="match status" value="1"/>
</dbReference>
<dbReference type="InterPro" id="IPR050187">
    <property type="entry name" value="Lipid_Phosphate_FormReg"/>
</dbReference>
<dbReference type="EMBL" id="FJUY01000003">
    <property type="protein sequence ID" value="CZT16719.1"/>
    <property type="molecule type" value="Genomic_DNA"/>
</dbReference>
<dbReference type="PANTHER" id="PTHR12358:SF31">
    <property type="entry name" value="ACYLGLYCEROL KINASE, MITOCHONDRIAL"/>
    <property type="match status" value="1"/>
</dbReference>
<dbReference type="GO" id="GO:0005737">
    <property type="term" value="C:cytoplasm"/>
    <property type="evidence" value="ECO:0007669"/>
    <property type="project" value="TreeGrafter"/>
</dbReference>
<accession>A0A2D3V5G0</accession>
<evidence type="ECO:0000313" key="4">
    <source>
        <dbReference type="Proteomes" id="UP000225277"/>
    </source>
</evidence>
<feature type="region of interest" description="Disordered" evidence="1">
    <location>
        <begin position="1"/>
        <end position="38"/>
    </location>
</feature>
<dbReference type="PANTHER" id="PTHR12358">
    <property type="entry name" value="SPHINGOSINE KINASE"/>
    <property type="match status" value="1"/>
</dbReference>
<evidence type="ECO:0000313" key="3">
    <source>
        <dbReference type="EMBL" id="CZT16719.1"/>
    </source>
</evidence>
<dbReference type="Proteomes" id="UP000225277">
    <property type="component" value="Unassembled WGS sequence"/>
</dbReference>
<dbReference type="GO" id="GO:0016020">
    <property type="term" value="C:membrane"/>
    <property type="evidence" value="ECO:0007669"/>
    <property type="project" value="TreeGrafter"/>
</dbReference>
<dbReference type="InterPro" id="IPR055916">
    <property type="entry name" value="DUF7493"/>
</dbReference>
<protein>
    <submittedName>
        <fullName evidence="3">Related to sphingolipid long chain base kinase</fullName>
    </submittedName>
</protein>
<keyword evidence="3" id="KW-0418">Kinase</keyword>
<dbReference type="RefSeq" id="XP_023623612.1">
    <property type="nucleotide sequence ID" value="XM_023767844.1"/>
</dbReference>
<dbReference type="GO" id="GO:0016773">
    <property type="term" value="F:phosphotransferase activity, alcohol group as acceptor"/>
    <property type="evidence" value="ECO:0007669"/>
    <property type="project" value="UniProtKB-ARBA"/>
</dbReference>
<evidence type="ECO:0000259" key="2">
    <source>
        <dbReference type="PROSITE" id="PS50146"/>
    </source>
</evidence>
<dbReference type="GO" id="GO:0046512">
    <property type="term" value="P:sphingosine biosynthetic process"/>
    <property type="evidence" value="ECO:0007669"/>
    <property type="project" value="TreeGrafter"/>
</dbReference>
<dbReference type="AlphaFoldDB" id="A0A2D3V5G0"/>
<dbReference type="InterPro" id="IPR001206">
    <property type="entry name" value="Diacylglycerol_kinase_cat_dom"/>
</dbReference>
<organism evidence="3 4">
    <name type="scientific">Ramularia collo-cygni</name>
    <dbReference type="NCBI Taxonomy" id="112498"/>
    <lineage>
        <taxon>Eukaryota</taxon>
        <taxon>Fungi</taxon>
        <taxon>Dikarya</taxon>
        <taxon>Ascomycota</taxon>
        <taxon>Pezizomycotina</taxon>
        <taxon>Dothideomycetes</taxon>
        <taxon>Dothideomycetidae</taxon>
        <taxon>Mycosphaerellales</taxon>
        <taxon>Mycosphaerellaceae</taxon>
        <taxon>Ramularia</taxon>
    </lineage>
</organism>
<proteinExistence type="predicted"/>
<keyword evidence="4" id="KW-1185">Reference proteome</keyword>
<sequence length="552" mass="60112">MSAAHADPFADPGSTALPHRTREDASSSTTTDDDDLFPHPSPVLQISRIASLTLGTDSLIHLDESAPWPAHCCHLLPSLSKTTRAIPFHNILWAQGQGSDIEIWYTESAGRRGRKCVVGTLKYDLPDTDSKTASSWITALLDRAYPPGTQARKRVKVLVNPFGGQGHATKIWESQVRPIFAAAQWEVDVEMTSHRGHAIDIARNLNLSRYDVVACASGDGLPHEVFNGLANHPAGGKKALSSVAVVQIPCGSGNAMSLNLNGTDSPSLAALEIVKGKWTELDLVAITQGSKLTWSFLSQAVGIIAESDLGTESLRWMGNFRFTWGVLVRVLGKSIYPAQFSVVLDTEDKSTIMNRYREAVSEHEASTSKGHHLSPPSLSSNDTDLPKLHYGTIQDSLHPDFTTQDHPNLGNFYVGNMCYMSSDTPFFLASLPNDSRLDLVCVPGDISRLTALRMLTEVANGTMMNFSELSYRKVKAYRILPRMDVSKGTRGRLSRWLGGGRRGQAREGLISVDGEKVAFEPFQAEVVGRLGRCLSRSGGVYEVGELGSKGLR</sequence>
<dbReference type="PROSITE" id="PS50146">
    <property type="entry name" value="DAGK"/>
    <property type="match status" value="1"/>
</dbReference>
<dbReference type="SUPFAM" id="SSF111331">
    <property type="entry name" value="NAD kinase/diacylglycerol kinase-like"/>
    <property type="match status" value="1"/>
</dbReference>
<feature type="region of interest" description="Disordered" evidence="1">
    <location>
        <begin position="362"/>
        <end position="381"/>
    </location>
</feature>
<dbReference type="Gene3D" id="3.40.50.10330">
    <property type="entry name" value="Probable inorganic polyphosphate/atp-NAD kinase, domain 1"/>
    <property type="match status" value="1"/>
</dbReference>
<dbReference type="InterPro" id="IPR016064">
    <property type="entry name" value="NAD/diacylglycerol_kinase_sf"/>
</dbReference>
<dbReference type="STRING" id="112498.A0A2D3V5G0"/>